<dbReference type="EMBL" id="BPVZ01000029">
    <property type="protein sequence ID" value="GKV08630.1"/>
    <property type="molecule type" value="Genomic_DNA"/>
</dbReference>
<proteinExistence type="predicted"/>
<evidence type="ECO:0000313" key="2">
    <source>
        <dbReference type="Proteomes" id="UP001054252"/>
    </source>
</evidence>
<organism evidence="1 2">
    <name type="scientific">Rubroshorea leprosula</name>
    <dbReference type="NCBI Taxonomy" id="152421"/>
    <lineage>
        <taxon>Eukaryota</taxon>
        <taxon>Viridiplantae</taxon>
        <taxon>Streptophyta</taxon>
        <taxon>Embryophyta</taxon>
        <taxon>Tracheophyta</taxon>
        <taxon>Spermatophyta</taxon>
        <taxon>Magnoliopsida</taxon>
        <taxon>eudicotyledons</taxon>
        <taxon>Gunneridae</taxon>
        <taxon>Pentapetalae</taxon>
        <taxon>rosids</taxon>
        <taxon>malvids</taxon>
        <taxon>Malvales</taxon>
        <taxon>Dipterocarpaceae</taxon>
        <taxon>Rubroshorea</taxon>
    </lineage>
</organism>
<comment type="caution">
    <text evidence="1">The sequence shown here is derived from an EMBL/GenBank/DDBJ whole genome shotgun (WGS) entry which is preliminary data.</text>
</comment>
<dbReference type="AlphaFoldDB" id="A0AAV5J9L0"/>
<reference evidence="1 2" key="1">
    <citation type="journal article" date="2021" name="Commun. Biol.">
        <title>The genome of Shorea leprosula (Dipterocarpaceae) highlights the ecological relevance of drought in aseasonal tropical rainforests.</title>
        <authorList>
            <person name="Ng K.K.S."/>
            <person name="Kobayashi M.J."/>
            <person name="Fawcett J.A."/>
            <person name="Hatakeyama M."/>
            <person name="Paape T."/>
            <person name="Ng C.H."/>
            <person name="Ang C.C."/>
            <person name="Tnah L.H."/>
            <person name="Lee C.T."/>
            <person name="Nishiyama T."/>
            <person name="Sese J."/>
            <person name="O'Brien M.J."/>
            <person name="Copetti D."/>
            <person name="Mohd Noor M.I."/>
            <person name="Ong R.C."/>
            <person name="Putra M."/>
            <person name="Sireger I.Z."/>
            <person name="Indrioko S."/>
            <person name="Kosugi Y."/>
            <person name="Izuno A."/>
            <person name="Isagi Y."/>
            <person name="Lee S.L."/>
            <person name="Shimizu K.K."/>
        </authorList>
    </citation>
    <scope>NUCLEOTIDE SEQUENCE [LARGE SCALE GENOMIC DNA]</scope>
    <source>
        <strain evidence="1">214</strain>
    </source>
</reference>
<sequence>MEFAPNCAAYYPFGVDVFLSHRKINHIARFVHLPALNLSEEAPSVLVRLISNGMEGSKGLFADNITLS</sequence>
<dbReference type="PANTHER" id="PTHR31558:SF19">
    <property type="entry name" value="PROTEIN ENHANCED DISEASE RESISTANCE 2 C-TERMINAL DOMAIN-CONTAINING PROTEIN"/>
    <property type="match status" value="1"/>
</dbReference>
<evidence type="ECO:0000313" key="1">
    <source>
        <dbReference type="EMBL" id="GKV08630.1"/>
    </source>
</evidence>
<name>A0AAV5J9L0_9ROSI</name>
<dbReference type="Proteomes" id="UP001054252">
    <property type="component" value="Unassembled WGS sequence"/>
</dbReference>
<protein>
    <submittedName>
        <fullName evidence="1">Uncharacterized protein</fullName>
    </submittedName>
</protein>
<dbReference type="PANTHER" id="PTHR31558">
    <property type="entry name" value="CW14 PROTEIN"/>
    <property type="match status" value="1"/>
</dbReference>
<keyword evidence="2" id="KW-1185">Reference proteome</keyword>
<accession>A0AAV5J9L0</accession>
<gene>
    <name evidence="1" type="ORF">SLEP1_g20234</name>
</gene>